<dbReference type="GO" id="GO:1990414">
    <property type="term" value="P:replication-born double-strand break repair via sister chromatid exchange"/>
    <property type="evidence" value="ECO:0007669"/>
    <property type="project" value="TreeGrafter"/>
</dbReference>
<evidence type="ECO:0008006" key="11">
    <source>
        <dbReference type="Google" id="ProtNLM"/>
    </source>
</evidence>
<comment type="similarity">
    <text evidence="2">Belongs to the rad21 family.</text>
</comment>
<keyword evidence="5" id="KW-0539">Nucleus</keyword>
<comment type="subunit">
    <text evidence="6">Component of the cohesin complex.</text>
</comment>
<dbReference type="GO" id="GO:0007059">
    <property type="term" value="P:chromosome segregation"/>
    <property type="evidence" value="ECO:0007669"/>
    <property type="project" value="UniProtKB-KW"/>
</dbReference>
<keyword evidence="3" id="KW-0498">Mitosis</keyword>
<dbReference type="InterPro" id="IPR036390">
    <property type="entry name" value="WH_DNA-bd_sf"/>
</dbReference>
<evidence type="ECO:0000256" key="3">
    <source>
        <dbReference type="ARBA" id="ARBA00022776"/>
    </source>
</evidence>
<accession>A0AAD3SH29</accession>
<dbReference type="FunFam" id="1.10.10.580:FF:000002">
    <property type="entry name" value="Sister chromatid cohesion 1 protein 4"/>
    <property type="match status" value="1"/>
</dbReference>
<dbReference type="AlphaFoldDB" id="A0AAD3SH29"/>
<evidence type="ECO:0000256" key="4">
    <source>
        <dbReference type="ARBA" id="ARBA00022829"/>
    </source>
</evidence>
<keyword evidence="10" id="KW-1185">Reference proteome</keyword>
<evidence type="ECO:0000259" key="7">
    <source>
        <dbReference type="Pfam" id="PF04824"/>
    </source>
</evidence>
<evidence type="ECO:0000256" key="5">
    <source>
        <dbReference type="ARBA" id="ARBA00023242"/>
    </source>
</evidence>
<keyword evidence="3" id="KW-0132">Cell division</keyword>
<dbReference type="InterPro" id="IPR039781">
    <property type="entry name" value="Rad21/Rec8-like"/>
</dbReference>
<reference evidence="9" key="1">
    <citation type="submission" date="2023-05" db="EMBL/GenBank/DDBJ databases">
        <title>Nepenthes gracilis genome sequencing.</title>
        <authorList>
            <person name="Fukushima K."/>
        </authorList>
    </citation>
    <scope>NUCLEOTIDE SEQUENCE</scope>
    <source>
        <strain evidence="9">SING2019-196</strain>
    </source>
</reference>
<evidence type="ECO:0000259" key="8">
    <source>
        <dbReference type="Pfam" id="PF04825"/>
    </source>
</evidence>
<keyword evidence="3" id="KW-0131">Cell cycle</keyword>
<keyword evidence="4" id="KW-0159">Chromosome partition</keyword>
<dbReference type="GO" id="GO:0003682">
    <property type="term" value="F:chromatin binding"/>
    <property type="evidence" value="ECO:0007669"/>
    <property type="project" value="TreeGrafter"/>
</dbReference>
<proteinExistence type="inferred from homology"/>
<dbReference type="GO" id="GO:0005634">
    <property type="term" value="C:nucleus"/>
    <property type="evidence" value="ECO:0007669"/>
    <property type="project" value="UniProtKB-SubCell"/>
</dbReference>
<dbReference type="EMBL" id="BSYO01000010">
    <property type="protein sequence ID" value="GMH10346.1"/>
    <property type="molecule type" value="Genomic_DNA"/>
</dbReference>
<dbReference type="PANTHER" id="PTHR12585">
    <property type="entry name" value="SCC1 / RAD21 FAMILY MEMBER"/>
    <property type="match status" value="1"/>
</dbReference>
<feature type="domain" description="Rad21/Rec8-like protein N-terminal" evidence="8">
    <location>
        <begin position="1"/>
        <end position="101"/>
    </location>
</feature>
<organism evidence="9 10">
    <name type="scientific">Nepenthes gracilis</name>
    <name type="common">Slender pitcher plant</name>
    <dbReference type="NCBI Taxonomy" id="150966"/>
    <lineage>
        <taxon>Eukaryota</taxon>
        <taxon>Viridiplantae</taxon>
        <taxon>Streptophyta</taxon>
        <taxon>Embryophyta</taxon>
        <taxon>Tracheophyta</taxon>
        <taxon>Spermatophyta</taxon>
        <taxon>Magnoliopsida</taxon>
        <taxon>eudicotyledons</taxon>
        <taxon>Gunneridae</taxon>
        <taxon>Pentapetalae</taxon>
        <taxon>Caryophyllales</taxon>
        <taxon>Nepenthaceae</taxon>
        <taxon>Nepenthes</taxon>
    </lineage>
</organism>
<sequence length="1264" mass="137873">MFYSQFILAKKGPLGTIWIAAHLERKLRKNQVADTDIGFSVDSILFPEVPIALRLSSHLLLGVVRIYSRKVNYLFDDCSEALLKVKQAFRSAAVDLPPEESTAPYHSITLPETFDLDDFELPDTDLIQGNYADHHVSTREQITLQETMEGVIYSTSKFGLDERFGDGDTSQIGLDLDEELLLDKGETSGHGVLLDSLIDPIASGEQSALLKGDEWNENICEASKATPADCINIQAPSTPGLVEEPNLLSTQEAQVSDDHATTPAYAGVIDHMDDAHNPVEPVARKISGAASCKPEVYQMTSDDVLPAAKGNVCLVKDLEVEKAIPQGDLLLEVEPMELAVSNNGRPSLENELITVSNGPDKGEYSQNGSLTDNETSVVSASQSKAEHGDAQEVGINSIDERLSFSRTASSVLEVPGCDPCTDNVSDKSHINGFCPSVSDRISEDDKPTLEPEVLNTVEVDLILQDNSTEPENRENQACLKPDQLKILSLSTGERMSSASIPLLQACNSHLDDVHERMLPASNPAPQPCNSHLDDAQERMLSTSIPSPQACSSQLNDANALDGLVNAPSLPSKNELSPLIILGRENAADISGSSTVVQEQSNLDGQQDNMMPRDSQLVKENIAANSDLLSPEKFLSIPDVPDNRLNDLLVDSTPAKETLAKGDEDSAVDKISGQKRSYTESTLTLQSINSAQSFGAALSKKSVEFIPNDDDLLSSILVGRQSTVLKVKPTPSIPDIVSAKRRRVAPRTSPYKRKVLTDDAMVLHGDTIRQQLLNTEDVRRVRKKVPCTRPEMWMLQMQLLEDEIFSEPVLTGLSLELARMHSQPFDLSGTNIVQDEGSAIHSMAANDGESYTRLGVVDVGAGFEGTYLPSVGLDEGDEQCGVSLETPNQQRLKPSLDVDANSVQKEIATIDNRTPQHDNLGEKTEFEISSAVSLDIGNLTDEAVIQSSCLNKTDDSGASLQVKEMCPSLNQNLELQSVGNDASVCVDEVIVGISGGEGGAAEELDKNRLESRSENEPFMEHVEGVGSSVGKVGIGLDRSLHAHDASTFAAMSSEDRENESASANRDEFLGSYLQCDDKGLIVGNHNEDLKLDACYLLDSNLDAEKAVLDDRENLKCQEADTQIIVDPTSLSSEHIIIGNHGLQDWESDIFEQDTDFLNFDDDIIAEDDNSMANTEETHMLENSGWSARTRAVANYLQGLFYKEAQQGRKVLHLDNLLAGKSRKEASRMFFETLVLKTKDYIDAEQEEPFCNVSIKSRSKLMKSEF</sequence>
<dbReference type="InterPro" id="IPR006910">
    <property type="entry name" value="Rad21_Rec8_N"/>
</dbReference>
<dbReference type="Proteomes" id="UP001279734">
    <property type="component" value="Unassembled WGS sequence"/>
</dbReference>
<evidence type="ECO:0000313" key="9">
    <source>
        <dbReference type="EMBL" id="GMH10346.1"/>
    </source>
</evidence>
<comment type="subcellular location">
    <subcellularLocation>
        <location evidence="1">Nucleus</location>
    </subcellularLocation>
</comment>
<evidence type="ECO:0000256" key="6">
    <source>
        <dbReference type="ARBA" id="ARBA00064543"/>
    </source>
</evidence>
<feature type="domain" description="Rad21/Rec8-like protein C-terminal eukaryotic" evidence="7">
    <location>
        <begin position="1208"/>
        <end position="1258"/>
    </location>
</feature>
<protein>
    <recommendedName>
        <fullName evidence="11">Sister chromatid cohesion 1 protein 4-like</fullName>
    </recommendedName>
</protein>
<dbReference type="InterPro" id="IPR006909">
    <property type="entry name" value="Rad21/Rec8_C_eu"/>
</dbReference>
<dbReference type="GO" id="GO:0007062">
    <property type="term" value="P:sister chromatid cohesion"/>
    <property type="evidence" value="ECO:0007669"/>
    <property type="project" value="InterPro"/>
</dbReference>
<dbReference type="SUPFAM" id="SSF46785">
    <property type="entry name" value="Winged helix' DNA-binding domain"/>
    <property type="match status" value="1"/>
</dbReference>
<dbReference type="Pfam" id="PF04824">
    <property type="entry name" value="Rad21_Rec8"/>
    <property type="match status" value="1"/>
</dbReference>
<evidence type="ECO:0000256" key="1">
    <source>
        <dbReference type="ARBA" id="ARBA00004123"/>
    </source>
</evidence>
<evidence type="ECO:0000256" key="2">
    <source>
        <dbReference type="ARBA" id="ARBA00009870"/>
    </source>
</evidence>
<dbReference type="CDD" id="cd21793">
    <property type="entry name" value="Rad21_Rec8_M_AtSYN1-like"/>
    <property type="match status" value="1"/>
</dbReference>
<gene>
    <name evidence="9" type="ORF">Nepgr_012187</name>
</gene>
<dbReference type="InterPro" id="IPR023093">
    <property type="entry name" value="ScpA-like_C"/>
</dbReference>
<comment type="caution">
    <text evidence="9">The sequence shown here is derived from an EMBL/GenBank/DDBJ whole genome shotgun (WGS) entry which is preliminary data.</text>
</comment>
<dbReference type="Gene3D" id="1.10.10.580">
    <property type="entry name" value="Structural maintenance of chromosome 1. Chain E"/>
    <property type="match status" value="1"/>
</dbReference>
<dbReference type="Pfam" id="PF04825">
    <property type="entry name" value="Rad21_Rec8_N"/>
    <property type="match status" value="1"/>
</dbReference>
<dbReference type="PANTHER" id="PTHR12585:SF69">
    <property type="entry name" value="FI11703P"/>
    <property type="match status" value="1"/>
</dbReference>
<name>A0AAD3SH29_NEPGR</name>
<dbReference type="GO" id="GO:0008278">
    <property type="term" value="C:cohesin complex"/>
    <property type="evidence" value="ECO:0007669"/>
    <property type="project" value="InterPro"/>
</dbReference>
<evidence type="ECO:0000313" key="10">
    <source>
        <dbReference type="Proteomes" id="UP001279734"/>
    </source>
</evidence>